<feature type="domain" description="SH3" evidence="4">
    <location>
        <begin position="620"/>
        <end position="680"/>
    </location>
</feature>
<dbReference type="Proteomes" id="UP000509510">
    <property type="component" value="Chromosome I"/>
</dbReference>
<feature type="domain" description="SH3" evidence="4">
    <location>
        <begin position="708"/>
        <end position="766"/>
    </location>
</feature>
<keyword evidence="1 2" id="KW-0728">SH3 domain</keyword>
<feature type="region of interest" description="Disordered" evidence="3">
    <location>
        <begin position="404"/>
        <end position="618"/>
    </location>
</feature>
<evidence type="ECO:0000313" key="6">
    <source>
        <dbReference type="EMBL" id="QKX53949.1"/>
    </source>
</evidence>
<organism evidence="6 7">
    <name type="scientific">Talaromyces rugulosus</name>
    <name type="common">Penicillium rugulosum</name>
    <dbReference type="NCBI Taxonomy" id="121627"/>
    <lineage>
        <taxon>Eukaryota</taxon>
        <taxon>Fungi</taxon>
        <taxon>Dikarya</taxon>
        <taxon>Ascomycota</taxon>
        <taxon>Pezizomycotina</taxon>
        <taxon>Eurotiomycetes</taxon>
        <taxon>Eurotiomycetidae</taxon>
        <taxon>Eurotiales</taxon>
        <taxon>Trichocomaceae</taxon>
        <taxon>Talaromyces</taxon>
        <taxon>Talaromyces sect. Islandici</taxon>
    </lineage>
</organism>
<dbReference type="Pfam" id="PF00018">
    <property type="entry name" value="SH3_1"/>
    <property type="match status" value="1"/>
</dbReference>
<evidence type="ECO:0000259" key="4">
    <source>
        <dbReference type="PROSITE" id="PS50002"/>
    </source>
</evidence>
<dbReference type="Gene3D" id="3.40.20.10">
    <property type="entry name" value="Severin"/>
    <property type="match status" value="1"/>
</dbReference>
<dbReference type="GO" id="GO:0005884">
    <property type="term" value="C:actin filament"/>
    <property type="evidence" value="ECO:0007669"/>
    <property type="project" value="TreeGrafter"/>
</dbReference>
<dbReference type="FunFam" id="3.40.20.10:FF:000045">
    <property type="entry name" value="Actin binding protein, putative"/>
    <property type="match status" value="1"/>
</dbReference>
<feature type="region of interest" description="Disordered" evidence="3">
    <location>
        <begin position="193"/>
        <end position="232"/>
    </location>
</feature>
<evidence type="ECO:0000313" key="7">
    <source>
        <dbReference type="Proteomes" id="UP000509510"/>
    </source>
</evidence>
<feature type="compositionally biased region" description="Polar residues" evidence="3">
    <location>
        <begin position="244"/>
        <end position="254"/>
    </location>
</feature>
<dbReference type="EMBL" id="CP055898">
    <property type="protein sequence ID" value="QKX53949.1"/>
    <property type="molecule type" value="Genomic_DNA"/>
</dbReference>
<dbReference type="InterPro" id="IPR002108">
    <property type="entry name" value="ADF-H"/>
</dbReference>
<feature type="compositionally biased region" description="Pro residues" evidence="3">
    <location>
        <begin position="531"/>
        <end position="546"/>
    </location>
</feature>
<evidence type="ECO:0000259" key="5">
    <source>
        <dbReference type="PROSITE" id="PS51263"/>
    </source>
</evidence>
<dbReference type="InterPro" id="IPR001452">
    <property type="entry name" value="SH3_domain"/>
</dbReference>
<gene>
    <name evidence="6" type="ORF">TRUGW13939_01029</name>
</gene>
<dbReference type="Gene3D" id="2.30.30.40">
    <property type="entry name" value="SH3 Domains"/>
    <property type="match status" value="2"/>
</dbReference>
<dbReference type="GO" id="GO:0030833">
    <property type="term" value="P:regulation of actin filament polymerization"/>
    <property type="evidence" value="ECO:0007669"/>
    <property type="project" value="TreeGrafter"/>
</dbReference>
<feature type="compositionally biased region" description="Polar residues" evidence="3">
    <location>
        <begin position="459"/>
        <end position="475"/>
    </location>
</feature>
<feature type="compositionally biased region" description="Basic and acidic residues" evidence="3">
    <location>
        <begin position="684"/>
        <end position="696"/>
    </location>
</feature>
<dbReference type="SMART" id="SM00102">
    <property type="entry name" value="ADF"/>
    <property type="match status" value="1"/>
</dbReference>
<dbReference type="SMART" id="SM00326">
    <property type="entry name" value="SH3"/>
    <property type="match status" value="2"/>
</dbReference>
<evidence type="ECO:0000256" key="2">
    <source>
        <dbReference type="PROSITE-ProRule" id="PRU00192"/>
    </source>
</evidence>
<dbReference type="SUPFAM" id="SSF55753">
    <property type="entry name" value="Actin depolymerizing proteins"/>
    <property type="match status" value="1"/>
</dbReference>
<dbReference type="CDD" id="cd11962">
    <property type="entry name" value="SH3_Abp1_fungi_C1"/>
    <property type="match status" value="1"/>
</dbReference>
<dbReference type="GO" id="GO:0051015">
    <property type="term" value="F:actin filament binding"/>
    <property type="evidence" value="ECO:0007669"/>
    <property type="project" value="TreeGrafter"/>
</dbReference>
<dbReference type="PRINTS" id="PR00499">
    <property type="entry name" value="P67PHOX"/>
</dbReference>
<dbReference type="Pfam" id="PF14604">
    <property type="entry name" value="SH3_9"/>
    <property type="match status" value="1"/>
</dbReference>
<dbReference type="GeneID" id="55988542"/>
<dbReference type="CDD" id="cd11281">
    <property type="entry name" value="ADF_drebrin_like"/>
    <property type="match status" value="1"/>
</dbReference>
<dbReference type="InterPro" id="IPR035719">
    <property type="entry name" value="Abp1_fungi_SH3_C1"/>
</dbReference>
<dbReference type="FunFam" id="2.30.30.40:FF:000242">
    <property type="entry name" value="Actin binding protein"/>
    <property type="match status" value="1"/>
</dbReference>
<keyword evidence="7" id="KW-1185">Reference proteome</keyword>
<feature type="region of interest" description="Disordered" evidence="3">
    <location>
        <begin position="680"/>
        <end position="711"/>
    </location>
</feature>
<dbReference type="PRINTS" id="PR00452">
    <property type="entry name" value="SH3DOMAIN"/>
</dbReference>
<dbReference type="PROSITE" id="PS51263">
    <property type="entry name" value="ADF_H"/>
    <property type="match status" value="1"/>
</dbReference>
<dbReference type="AlphaFoldDB" id="A0A7H8QJ19"/>
<evidence type="ECO:0000256" key="1">
    <source>
        <dbReference type="ARBA" id="ARBA00022443"/>
    </source>
</evidence>
<dbReference type="InterPro" id="IPR035718">
    <property type="entry name" value="Abp1_fungi_SH3_C2"/>
</dbReference>
<reference evidence="7" key="1">
    <citation type="submission" date="2020-06" db="EMBL/GenBank/DDBJ databases">
        <title>A chromosome-scale genome assembly of Talaromyces rugulosus W13939.</title>
        <authorList>
            <person name="Wang B."/>
            <person name="Guo L."/>
            <person name="Ye K."/>
            <person name="Wang L."/>
        </authorList>
    </citation>
    <scope>NUCLEOTIDE SEQUENCE [LARGE SCALE GENOMIC DNA]</scope>
    <source>
        <strain evidence="7">W13939</strain>
    </source>
</reference>
<feature type="region of interest" description="Disordered" evidence="3">
    <location>
        <begin position="319"/>
        <end position="386"/>
    </location>
</feature>
<feature type="region of interest" description="Disordered" evidence="3">
    <location>
        <begin position="158"/>
        <end position="180"/>
    </location>
</feature>
<dbReference type="InterPro" id="IPR036028">
    <property type="entry name" value="SH3-like_dom_sf"/>
</dbReference>
<feature type="domain" description="ADF-H" evidence="5">
    <location>
        <begin position="5"/>
        <end position="156"/>
    </location>
</feature>
<evidence type="ECO:0000256" key="3">
    <source>
        <dbReference type="SAM" id="MobiDB-lite"/>
    </source>
</evidence>
<dbReference type="Pfam" id="PF00241">
    <property type="entry name" value="Cofilin_ADF"/>
    <property type="match status" value="1"/>
</dbReference>
<evidence type="ECO:0008006" key="8">
    <source>
        <dbReference type="Google" id="ProtNLM"/>
    </source>
</evidence>
<protein>
    <recommendedName>
        <fullName evidence="8">Actin binding protein</fullName>
    </recommendedName>
</protein>
<dbReference type="GO" id="GO:0030427">
    <property type="term" value="C:site of polarized growth"/>
    <property type="evidence" value="ECO:0007669"/>
    <property type="project" value="TreeGrafter"/>
</dbReference>
<dbReference type="PROSITE" id="PS50002">
    <property type="entry name" value="SH3"/>
    <property type="match status" value="2"/>
</dbReference>
<accession>A0A7H8QJ19</accession>
<feature type="region of interest" description="Disordered" evidence="3">
    <location>
        <begin position="244"/>
        <end position="263"/>
    </location>
</feature>
<proteinExistence type="predicted"/>
<dbReference type="RefSeq" id="XP_035340128.1">
    <property type="nucleotide sequence ID" value="XM_035484235.1"/>
</dbReference>
<dbReference type="PANTHER" id="PTHR10829">
    <property type="entry name" value="CORTACTIN AND DREBRIN"/>
    <property type="match status" value="1"/>
</dbReference>
<dbReference type="SUPFAM" id="SSF50044">
    <property type="entry name" value="SH3-domain"/>
    <property type="match status" value="2"/>
</dbReference>
<dbReference type="GO" id="GO:0030864">
    <property type="term" value="C:cortical actin cytoskeleton"/>
    <property type="evidence" value="ECO:0007669"/>
    <property type="project" value="TreeGrafter"/>
</dbReference>
<dbReference type="OrthoDB" id="5971719at2759"/>
<dbReference type="CDD" id="cd11961">
    <property type="entry name" value="SH3_Abp1_fungi_C2"/>
    <property type="match status" value="1"/>
</dbReference>
<dbReference type="KEGG" id="trg:TRUGW13939_01029"/>
<dbReference type="InterPro" id="IPR029006">
    <property type="entry name" value="ADF-H/Gelsolin-like_dom_sf"/>
</dbReference>
<sequence length="766" mass="81585">MASLNLSTNGPSISKSYQSIVNAAPASNAAAASPSYGQWALFNVSTPLVNAFQPDSGSKESVLKVQSTGEGELLDLFEDFSEGKVQFAFLRVKDPNTSLPKNVLIAWCGEGVPERTKGYFTSHLAAVSRFFQGYHVQITARSDQDLSPERILQKVADASGSKYSSGTPIPQAAPSSKPPVATKPVFTAGRSTGFVAPPGGRRVAASANSQVDDDGWGADAPPVTRTQLEKVPSAYKPTKVDMNQLTSQKPTPSRFNEGPSEAREDVVKGAYQPIGKVDISAIRRQARESGQNVDDRPIPVKGAYEPVGKVDISAIRARARQPEDAAPTEPPPAAEPPTEAKTLSERSAAFQPSERLTSLPKPKVANRFGTSSSFTGTKAPLPSEFGQKPAAAAPVVGLASKTFADEGGKTPAQLWAERKAKQQGTNVAATPAHGAQPVTKDLSGDGQWKSSYGGKSWAPVQTTHTGRSANSSTALSAHEETQPRAAAPSDVPPPLDTSSKPNVGRGIPLPGFPTEPTPAEAPHEEEVKQEIPPPPPQPRSPTPPTPAAEESSPIQIAMPVSRTAPEDLVQDAHEEISAPPQPLPIRSLEQAVPAEEELEEPAYDTGRATAEASTHATAPAESIRAVVLYDYEKAEENEIELKEGEEVTDIEMVDQDWWLGVNVHGDHGLFPSNYVEVSGQASDVAEHEETPVHAHPEPPSAPEPEAESHGHTATALYDYEAAEDNELSFPDGAKIVNIEFPDDDWWSGEYNGHAGLFPANYVELHK</sequence>
<name>A0A7H8QJ19_TALRU</name>
<dbReference type="PANTHER" id="PTHR10829:SF25">
    <property type="entry name" value="DREBRIN-LIKE PROTEIN"/>
    <property type="match status" value="1"/>
</dbReference>